<dbReference type="AlphaFoldDB" id="T1HP29"/>
<dbReference type="InterPro" id="IPR006149">
    <property type="entry name" value="EB_dom"/>
</dbReference>
<reference evidence="2" key="1">
    <citation type="submission" date="2015-05" db="UniProtKB">
        <authorList>
            <consortium name="EnsemblMetazoa"/>
        </authorList>
    </citation>
    <scope>IDENTIFICATION</scope>
</reference>
<accession>T1HP29</accession>
<dbReference type="VEuPathDB" id="VectorBase:RPRC005803"/>
<dbReference type="HOGENOM" id="CLU_2707877_0_0_1"/>
<evidence type="ECO:0000259" key="1">
    <source>
        <dbReference type="Pfam" id="PF01683"/>
    </source>
</evidence>
<proteinExistence type="predicted"/>
<sequence>MDRVGAWRTDEELIIMITAAAEFGGSLGSACQLDQDCTTQNSRCNHGTCACLPYYATYNSSQCLQCKVFFLDY</sequence>
<dbReference type="Pfam" id="PF01683">
    <property type="entry name" value="EB"/>
    <property type="match status" value="1"/>
</dbReference>
<keyword evidence="3" id="KW-1185">Reference proteome</keyword>
<dbReference type="InParanoid" id="T1HP29"/>
<protein>
    <submittedName>
        <fullName evidence="2">EB domain-containing protein</fullName>
    </submittedName>
</protein>
<dbReference type="Proteomes" id="UP000015103">
    <property type="component" value="Unassembled WGS sequence"/>
</dbReference>
<dbReference type="EnsemblMetazoa" id="RPRC005803-RA">
    <property type="protein sequence ID" value="RPRC005803-PA"/>
    <property type="gene ID" value="RPRC005803"/>
</dbReference>
<evidence type="ECO:0000313" key="3">
    <source>
        <dbReference type="Proteomes" id="UP000015103"/>
    </source>
</evidence>
<name>T1HP29_RHOPR</name>
<feature type="domain" description="EB" evidence="1">
    <location>
        <begin position="26"/>
        <end position="63"/>
    </location>
</feature>
<organism evidence="2 3">
    <name type="scientific">Rhodnius prolixus</name>
    <name type="common">Triatomid bug</name>
    <dbReference type="NCBI Taxonomy" id="13249"/>
    <lineage>
        <taxon>Eukaryota</taxon>
        <taxon>Metazoa</taxon>
        <taxon>Ecdysozoa</taxon>
        <taxon>Arthropoda</taxon>
        <taxon>Hexapoda</taxon>
        <taxon>Insecta</taxon>
        <taxon>Pterygota</taxon>
        <taxon>Neoptera</taxon>
        <taxon>Paraneoptera</taxon>
        <taxon>Hemiptera</taxon>
        <taxon>Heteroptera</taxon>
        <taxon>Panheteroptera</taxon>
        <taxon>Cimicomorpha</taxon>
        <taxon>Reduviidae</taxon>
        <taxon>Triatominae</taxon>
        <taxon>Rhodnius</taxon>
    </lineage>
</organism>
<evidence type="ECO:0000313" key="2">
    <source>
        <dbReference type="EnsemblMetazoa" id="RPRC005803-PA"/>
    </source>
</evidence>
<dbReference type="EMBL" id="ACPB03018076">
    <property type="status" value="NOT_ANNOTATED_CDS"/>
    <property type="molecule type" value="Genomic_DNA"/>
</dbReference>